<dbReference type="Gene3D" id="2.60.120.200">
    <property type="match status" value="2"/>
</dbReference>
<dbReference type="Pfam" id="PF02018">
    <property type="entry name" value="CBM_4_9"/>
    <property type="match status" value="1"/>
</dbReference>
<evidence type="ECO:0000256" key="1">
    <source>
        <dbReference type="ARBA" id="ARBA00022729"/>
    </source>
</evidence>
<dbReference type="Pfam" id="PF13229">
    <property type="entry name" value="Beta_helix"/>
    <property type="match status" value="1"/>
</dbReference>
<organism evidence="7 8">
    <name type="scientific">Nonomuraea solani</name>
    <dbReference type="NCBI Taxonomy" id="1144553"/>
    <lineage>
        <taxon>Bacteria</taxon>
        <taxon>Bacillati</taxon>
        <taxon>Actinomycetota</taxon>
        <taxon>Actinomycetes</taxon>
        <taxon>Streptosporangiales</taxon>
        <taxon>Streptosporangiaceae</taxon>
        <taxon>Nonomuraea</taxon>
    </lineage>
</organism>
<evidence type="ECO:0000256" key="4">
    <source>
        <dbReference type="SAM" id="MobiDB-lite"/>
    </source>
</evidence>
<dbReference type="InterPro" id="IPR011050">
    <property type="entry name" value="Pectin_lyase_fold/virulence"/>
</dbReference>
<feature type="domain" description="LamG-like jellyroll fold" evidence="6">
    <location>
        <begin position="1521"/>
        <end position="1663"/>
    </location>
</feature>
<dbReference type="Gene3D" id="2.160.20.10">
    <property type="entry name" value="Single-stranded right-handed beta-helix, Pectin lyase-like"/>
    <property type="match status" value="2"/>
</dbReference>
<dbReference type="SMART" id="SM00560">
    <property type="entry name" value="LamGL"/>
    <property type="match status" value="2"/>
</dbReference>
<evidence type="ECO:0000256" key="5">
    <source>
        <dbReference type="SAM" id="SignalP"/>
    </source>
</evidence>
<dbReference type="SMART" id="SM00710">
    <property type="entry name" value="PbH1"/>
    <property type="match status" value="8"/>
</dbReference>
<feature type="compositionally biased region" description="Low complexity" evidence="4">
    <location>
        <begin position="966"/>
        <end position="977"/>
    </location>
</feature>
<dbReference type="InterPro" id="IPR006626">
    <property type="entry name" value="PbH1"/>
</dbReference>
<keyword evidence="3" id="KW-1015">Disulfide bond</keyword>
<keyword evidence="2" id="KW-0378">Hydrolase</keyword>
<protein>
    <submittedName>
        <fullName evidence="7">Carbohydrate binding domain-containing protein</fullName>
    </submittedName>
</protein>
<gene>
    <name evidence="7" type="ORF">SAMN05444920_105628</name>
</gene>
<dbReference type="InterPro" id="IPR012334">
    <property type="entry name" value="Pectin_lyas_fold"/>
</dbReference>
<dbReference type="PANTHER" id="PTHR46943:SF1">
    <property type="entry name" value="PENTRAXIN-RELATED PROTEIN PTX3"/>
    <property type="match status" value="1"/>
</dbReference>
<dbReference type="InterPro" id="IPR006558">
    <property type="entry name" value="LamG-like"/>
</dbReference>
<dbReference type="SUPFAM" id="SSF51126">
    <property type="entry name" value="Pectin lyase-like"/>
    <property type="match status" value="1"/>
</dbReference>
<dbReference type="GO" id="GO:0006955">
    <property type="term" value="P:immune response"/>
    <property type="evidence" value="ECO:0007669"/>
    <property type="project" value="InterPro"/>
</dbReference>
<dbReference type="InterPro" id="IPR042837">
    <property type="entry name" value="PTX3"/>
</dbReference>
<evidence type="ECO:0000313" key="8">
    <source>
        <dbReference type="Proteomes" id="UP000236732"/>
    </source>
</evidence>
<evidence type="ECO:0000256" key="3">
    <source>
        <dbReference type="ARBA" id="ARBA00023157"/>
    </source>
</evidence>
<feature type="domain" description="LamG-like jellyroll fold" evidence="6">
    <location>
        <begin position="1751"/>
        <end position="1903"/>
    </location>
</feature>
<reference evidence="7 8" key="1">
    <citation type="submission" date="2016-10" db="EMBL/GenBank/DDBJ databases">
        <authorList>
            <person name="de Groot N.N."/>
        </authorList>
    </citation>
    <scope>NUCLEOTIDE SEQUENCE [LARGE SCALE GENOMIC DNA]</scope>
    <source>
        <strain evidence="7 8">CGMCC 4.7037</strain>
    </source>
</reference>
<accession>A0A1H6DL71</accession>
<dbReference type="SUPFAM" id="SSF49785">
    <property type="entry name" value="Galactose-binding domain-like"/>
    <property type="match status" value="1"/>
</dbReference>
<proteinExistence type="predicted"/>
<evidence type="ECO:0000259" key="6">
    <source>
        <dbReference type="SMART" id="SM00560"/>
    </source>
</evidence>
<feature type="region of interest" description="Disordered" evidence="4">
    <location>
        <begin position="963"/>
        <end position="989"/>
    </location>
</feature>
<dbReference type="InterPro" id="IPR003305">
    <property type="entry name" value="CenC_carb-bd"/>
</dbReference>
<dbReference type="InterPro" id="IPR013320">
    <property type="entry name" value="ConA-like_dom_sf"/>
</dbReference>
<dbReference type="EMBL" id="FNVT01000005">
    <property type="protein sequence ID" value="SEG86022.1"/>
    <property type="molecule type" value="Genomic_DNA"/>
</dbReference>
<dbReference type="Gene3D" id="2.60.120.260">
    <property type="entry name" value="Galactose-binding domain-like"/>
    <property type="match status" value="1"/>
</dbReference>
<evidence type="ECO:0000313" key="7">
    <source>
        <dbReference type="EMBL" id="SEG86022.1"/>
    </source>
</evidence>
<evidence type="ECO:0000256" key="2">
    <source>
        <dbReference type="ARBA" id="ARBA00022801"/>
    </source>
</evidence>
<keyword evidence="8" id="KW-1185">Reference proteome</keyword>
<dbReference type="InterPro" id="IPR008979">
    <property type="entry name" value="Galactose-bd-like_sf"/>
</dbReference>
<dbReference type="GO" id="GO:0016798">
    <property type="term" value="F:hydrolase activity, acting on glycosyl bonds"/>
    <property type="evidence" value="ECO:0007669"/>
    <property type="project" value="InterPro"/>
</dbReference>
<name>A0A1H6DL71_9ACTN</name>
<feature type="signal peptide" evidence="5">
    <location>
        <begin position="1"/>
        <end position="23"/>
    </location>
</feature>
<dbReference type="PANTHER" id="PTHR46943">
    <property type="entry name" value="PENTRAXIN-RELATED PROTEIN PTX3"/>
    <property type="match status" value="1"/>
</dbReference>
<keyword evidence="1 5" id="KW-0732">Signal</keyword>
<dbReference type="Proteomes" id="UP000236732">
    <property type="component" value="Unassembled WGS sequence"/>
</dbReference>
<dbReference type="InterPro" id="IPR039448">
    <property type="entry name" value="Beta_helix"/>
</dbReference>
<dbReference type="Pfam" id="PF13385">
    <property type="entry name" value="Laminin_G_3"/>
    <property type="match status" value="2"/>
</dbReference>
<dbReference type="SUPFAM" id="SSF49899">
    <property type="entry name" value="Concanavalin A-like lectins/glucanases"/>
    <property type="match status" value="2"/>
</dbReference>
<sequence>MGLRGAAIVVTLAMAAASMLTLSVPGEKSAAAATSASAAGVGSPLSIIPTSYPVPADAIFVAPSGNDANAGTMEAPLRTAGAAAAKAVAGKMTTIVLRAGEYRERLGDVAAPVTLQPYPGEKVWFKGSSQIQPAQLVADGNAWRLDGWNPGSVCRATAPEYDECMNPRHFNDDNPVGGDPQMVFLDGEPLRQVATREEVRAGTFFHDGAADKTYLGSDPAGRSVEITAKKSGMHFFAGAEGSVVRGLGFTHYGSSQNETKEPAALIAQAKGMVFEKNTIMHNAASGLLVNADDVRVSGNAIAENGYLGIGAHRSANLTVEGNRVLRNNTEQLGFSQGYHLAGAGMNATRVTGSTVRDNVFEANQGVGLWCDLSCHDLTIVRNLIRANSRHGLHYKVSGQALIASNVLAGNGMTGLSILGSNKVRVINNTSIGNAQAMAVQEDARPTCPGEDDVCPTDAEKALGITWDTADITLVNNVIAGGTSTAPLVNTTDNNTGESGRRVGGDGMIPAAQMHHNGYSRTAAGTPGTLVQWSRVTGSSIHYKSLAEFQTATGRDADSHYQESGYVVNAAAGDYRLVPGSPAESAGAALPADVAAVLGVPTGRPVRLGALAWPDEPVKTELVRNGTLEEPSIVPWWSAGNPALAVENGELRASVAGGAAEPGDAVVTQLTGGLISGHTYTVSFDARASADVAVQVAVQEGESPYSAALAQTVELETGRQRYSFPFTSTVDTTAAEVAFQLGGQGAITVHLDNVSLVENTWGVSKEPKQTEEEALAAAAATAQLVEVLAERGETREVFATPDGSFTSKEHFQPVRVLKDGAWTPVDTKLRKLADGSIVPNATPTEIRLSGGGTGPLVTINRAGRPMSLTWPTALPKPWLDGDSAVYPGILGPDVDLRVRVEPEGFSHVLVVKTAAAAKDPRLAAIKLGLSAPGLTVRTADDGTQQAVDETTGAVVYEAPVPIMWDSTAPPTQQARAATSSDGENPGEDLTENGVVEASASQPGDTSKIATVTTAVDGGEMTLKPDPALLTGADTTFPLYIDPMWDTPRASARLMVSSAGWAKYNFGKNEGVGRCPRDYPPAGRYCNGWYEKRLFYRVPTARFAHKQIISAEFHAQETFAASCKKRIVDIHLAKSFGAGSTWNSTSDNWVRRLDSRNVAKGWSSGCPAGDVLFNVTSAVREAARKGWSNTTFGLRARDGGDQLAWKRFDRDAFVRVHYNSPPAQPKMSQLSSSPGGACRGPAGPARFNRSPTLFAKNLTDPDNKGVEGEKLKAQFQVIWTENGVQKVKNLGTVKKMSASGPRKASFSVVIPVGLVPQGVVAHWGVRAFDGRAWSPWSWDGNATACYFVYDARALPEPKITSTGADGYPALDPANPGQVPADGVGRYGTFTIALDTRVGKYAWAMNTDPAVGAAKTKTAATESIKAMPTHAGLNTLYVTAWDAANNWSTGTYEFWVADGKAPKAHWKLDEAAGATQLADAQGTHPATPQGGATLGVPGALSTAMRLNGTSSYAVTSGPVVDTTKNLAVSAWVKMPATLPTAHFVVAGQAATKNSPFYLKYDGGDKKWKLWRVQADTSTAGAGTAYSKDPAKPGGWTHLVGVQDVVTKKLRLYVNGVEGVPGDMSSAAWAAGNAFQIGRGLYNGAFANYTPGVVDDVRVFDRVVTADEARDLYTIKPVVESKWHLNTATGTPPSSADTGQGVAYPLTLNGAATITTDFAKVLVKSPAGTPSGALELRGGNNDYAAATGPVIDTLDSFTVSAWVSTPGEPTRSMTVLGLAGAHNSAITVRYDPGKHRYVLDVPDKDGTGATTASVEHSMFHQGNFGDWDHIAVTYDATEATVTLWVNGVKEAASGADNLSFRHRTRPFGPIASLQLGRSLAGGAYPAGKSWAGVIDDVWVLRGVASQQLIDMLAVPTEIASIPG</sequence>
<feature type="chain" id="PRO_5038916316" evidence="5">
    <location>
        <begin position="24"/>
        <end position="1919"/>
    </location>
</feature>